<organism evidence="1 2">
    <name type="scientific">Fusarium torreyae</name>
    <dbReference type="NCBI Taxonomy" id="1237075"/>
    <lineage>
        <taxon>Eukaryota</taxon>
        <taxon>Fungi</taxon>
        <taxon>Dikarya</taxon>
        <taxon>Ascomycota</taxon>
        <taxon>Pezizomycotina</taxon>
        <taxon>Sordariomycetes</taxon>
        <taxon>Hypocreomycetidae</taxon>
        <taxon>Hypocreales</taxon>
        <taxon>Nectriaceae</taxon>
        <taxon>Fusarium</taxon>
    </lineage>
</organism>
<dbReference type="AlphaFoldDB" id="A0A9W8RXL2"/>
<comment type="caution">
    <text evidence="1">The sequence shown here is derived from an EMBL/GenBank/DDBJ whole genome shotgun (WGS) entry which is preliminary data.</text>
</comment>
<gene>
    <name evidence="1" type="ORF">NW762_009355</name>
</gene>
<evidence type="ECO:0000313" key="1">
    <source>
        <dbReference type="EMBL" id="KAJ4256275.1"/>
    </source>
</evidence>
<evidence type="ECO:0000313" key="2">
    <source>
        <dbReference type="Proteomes" id="UP001152049"/>
    </source>
</evidence>
<sequence>MSEPSKHQHHITLNHIADVTKVQEALEKIYGEGNFEATWSDAAVDVVTEKEEPKNLLGKLLEHGC</sequence>
<protein>
    <submittedName>
        <fullName evidence="1">Uncharacterized protein</fullName>
    </submittedName>
</protein>
<reference evidence="1" key="1">
    <citation type="submission" date="2022-09" db="EMBL/GenBank/DDBJ databases">
        <title>Fusarium specimens isolated from Avocado Roots.</title>
        <authorList>
            <person name="Stajich J."/>
            <person name="Roper C."/>
            <person name="Heimlech-Rivalta G."/>
        </authorList>
    </citation>
    <scope>NUCLEOTIDE SEQUENCE</scope>
    <source>
        <strain evidence="1">CF00136</strain>
    </source>
</reference>
<keyword evidence="2" id="KW-1185">Reference proteome</keyword>
<dbReference type="Proteomes" id="UP001152049">
    <property type="component" value="Unassembled WGS sequence"/>
</dbReference>
<dbReference type="OrthoDB" id="10313208at2759"/>
<accession>A0A9W8RXL2</accession>
<proteinExistence type="predicted"/>
<name>A0A9W8RXL2_9HYPO</name>
<dbReference type="EMBL" id="JAOQAZ010000019">
    <property type="protein sequence ID" value="KAJ4256275.1"/>
    <property type="molecule type" value="Genomic_DNA"/>
</dbReference>